<evidence type="ECO:0000256" key="1">
    <source>
        <dbReference type="SAM" id="MobiDB-lite"/>
    </source>
</evidence>
<dbReference type="NCBIfam" id="TIGR02532">
    <property type="entry name" value="IV_pilin_GFxxxE"/>
    <property type="match status" value="1"/>
</dbReference>
<feature type="compositionally biased region" description="Polar residues" evidence="1">
    <location>
        <begin position="128"/>
        <end position="141"/>
    </location>
</feature>
<evidence type="ECO:0000313" key="4">
    <source>
        <dbReference type="EMBL" id="QDU62947.1"/>
    </source>
</evidence>
<dbReference type="Pfam" id="PF07596">
    <property type="entry name" value="SBP_bac_10"/>
    <property type="match status" value="1"/>
</dbReference>
<organism evidence="4 5">
    <name type="scientific">Kolteria novifilia</name>
    <dbReference type="NCBI Taxonomy" id="2527975"/>
    <lineage>
        <taxon>Bacteria</taxon>
        <taxon>Pseudomonadati</taxon>
        <taxon>Planctomycetota</taxon>
        <taxon>Planctomycetia</taxon>
        <taxon>Kolteriales</taxon>
        <taxon>Kolteriaceae</taxon>
        <taxon>Kolteria</taxon>
    </lineage>
</organism>
<dbReference type="PANTHER" id="PTHR30093">
    <property type="entry name" value="GENERAL SECRETION PATHWAY PROTEIN G"/>
    <property type="match status" value="1"/>
</dbReference>
<evidence type="ECO:0000313" key="5">
    <source>
        <dbReference type="Proteomes" id="UP000317093"/>
    </source>
</evidence>
<gene>
    <name evidence="4" type="ORF">Pan216_38210</name>
</gene>
<dbReference type="OrthoDB" id="267520at2"/>
<accession>A0A518B7J7</accession>
<dbReference type="Gene3D" id="3.30.700.10">
    <property type="entry name" value="Glycoprotein, Type 4 Pilin"/>
    <property type="match status" value="1"/>
</dbReference>
<dbReference type="RefSeq" id="WP_145260044.1">
    <property type="nucleotide sequence ID" value="NZ_CP036279.1"/>
</dbReference>
<dbReference type="SUPFAM" id="SSF54523">
    <property type="entry name" value="Pili subunits"/>
    <property type="match status" value="1"/>
</dbReference>
<dbReference type="Proteomes" id="UP000317093">
    <property type="component" value="Chromosome"/>
</dbReference>
<dbReference type="NCBIfam" id="TIGR04294">
    <property type="entry name" value="pre_pil_HX9DG"/>
    <property type="match status" value="1"/>
</dbReference>
<dbReference type="InterPro" id="IPR011453">
    <property type="entry name" value="DUF1559"/>
</dbReference>
<dbReference type="InterPro" id="IPR045584">
    <property type="entry name" value="Pilin-like"/>
</dbReference>
<dbReference type="EMBL" id="CP036279">
    <property type="protein sequence ID" value="QDU62947.1"/>
    <property type="molecule type" value="Genomic_DNA"/>
</dbReference>
<feature type="transmembrane region" description="Helical" evidence="2">
    <location>
        <begin position="20"/>
        <end position="44"/>
    </location>
</feature>
<dbReference type="AlphaFoldDB" id="A0A518B7J7"/>
<protein>
    <recommendedName>
        <fullName evidence="3">DUF1559 domain-containing protein</fullName>
    </recommendedName>
</protein>
<feature type="domain" description="DUF1559" evidence="3">
    <location>
        <begin position="45"/>
        <end position="304"/>
    </location>
</feature>
<dbReference type="InterPro" id="IPR012902">
    <property type="entry name" value="N_methyl_site"/>
</dbReference>
<feature type="region of interest" description="Disordered" evidence="1">
    <location>
        <begin position="128"/>
        <end position="156"/>
    </location>
</feature>
<dbReference type="InterPro" id="IPR027558">
    <property type="entry name" value="Pre_pil_HX9DG_C"/>
</dbReference>
<keyword evidence="5" id="KW-1185">Reference proteome</keyword>
<keyword evidence="2" id="KW-1133">Transmembrane helix</keyword>
<name>A0A518B7J7_9BACT</name>
<dbReference type="PANTHER" id="PTHR30093:SF2">
    <property type="entry name" value="TYPE II SECRETION SYSTEM PROTEIN H"/>
    <property type="match status" value="1"/>
</dbReference>
<keyword evidence="2" id="KW-0472">Membrane</keyword>
<evidence type="ECO:0000259" key="3">
    <source>
        <dbReference type="Pfam" id="PF07596"/>
    </source>
</evidence>
<dbReference type="Pfam" id="PF07963">
    <property type="entry name" value="N_methyl"/>
    <property type="match status" value="1"/>
</dbReference>
<dbReference type="KEGG" id="knv:Pan216_38210"/>
<sequence>MVHLFSRSVSHRVGQRVARAFTLVELLVVIAIIGVLVALLLPAVQQARESARRMQCTSKMKQIGVALHNYQESHGVFPPSSVSSRRNDQANWCQQTEQPSHAPWSVLILPFLEQQARYDRFNFDETFTASSNTPGSTNNHSEFLKGNPVYHCPSDPNTSASPNMSNYFGVQGGGETPNCTNTSTLRVFNVNGMIYPNSSISASKVADGLSKVFLVGETRYQVTRLARGDTYHNGWASSDKFVASSSLSATTASAQEGINSIPGDGADHDTFNEQSRLFGSHHPGGCHFVFGDGAVRFVSDSVDLLIYQQSAIRNDSQPLESL</sequence>
<proteinExistence type="predicted"/>
<reference evidence="4 5" key="1">
    <citation type="submission" date="2019-02" db="EMBL/GenBank/DDBJ databases">
        <title>Deep-cultivation of Planctomycetes and their phenomic and genomic characterization uncovers novel biology.</title>
        <authorList>
            <person name="Wiegand S."/>
            <person name="Jogler M."/>
            <person name="Boedeker C."/>
            <person name="Pinto D."/>
            <person name="Vollmers J."/>
            <person name="Rivas-Marin E."/>
            <person name="Kohn T."/>
            <person name="Peeters S.H."/>
            <person name="Heuer A."/>
            <person name="Rast P."/>
            <person name="Oberbeckmann S."/>
            <person name="Bunk B."/>
            <person name="Jeske O."/>
            <person name="Meyerdierks A."/>
            <person name="Storesund J.E."/>
            <person name="Kallscheuer N."/>
            <person name="Luecker S."/>
            <person name="Lage O.M."/>
            <person name="Pohl T."/>
            <person name="Merkel B.J."/>
            <person name="Hornburger P."/>
            <person name="Mueller R.-W."/>
            <person name="Bruemmer F."/>
            <person name="Labrenz M."/>
            <person name="Spormann A.M."/>
            <person name="Op den Camp H."/>
            <person name="Overmann J."/>
            <person name="Amann R."/>
            <person name="Jetten M.S.M."/>
            <person name="Mascher T."/>
            <person name="Medema M.H."/>
            <person name="Devos D.P."/>
            <person name="Kaster A.-K."/>
            <person name="Ovreas L."/>
            <person name="Rohde M."/>
            <person name="Galperin M.Y."/>
            <person name="Jogler C."/>
        </authorList>
    </citation>
    <scope>NUCLEOTIDE SEQUENCE [LARGE SCALE GENOMIC DNA]</scope>
    <source>
        <strain evidence="4 5">Pan216</strain>
    </source>
</reference>
<evidence type="ECO:0000256" key="2">
    <source>
        <dbReference type="SAM" id="Phobius"/>
    </source>
</evidence>
<keyword evidence="2" id="KW-0812">Transmembrane</keyword>